<proteinExistence type="predicted"/>
<evidence type="ECO:0000256" key="1">
    <source>
        <dbReference type="PROSITE-ProRule" id="PRU00708"/>
    </source>
</evidence>
<gene>
    <name evidence="3" type="ORF">SLS62_006579</name>
</gene>
<dbReference type="AlphaFoldDB" id="A0AAN9UMG1"/>
<dbReference type="Pfam" id="PF13041">
    <property type="entry name" value="PPR_2"/>
    <property type="match status" value="1"/>
</dbReference>
<keyword evidence="4" id="KW-1185">Reference proteome</keyword>
<feature type="region of interest" description="Disordered" evidence="2">
    <location>
        <begin position="632"/>
        <end position="656"/>
    </location>
</feature>
<evidence type="ECO:0000313" key="4">
    <source>
        <dbReference type="Proteomes" id="UP001320420"/>
    </source>
</evidence>
<dbReference type="NCBIfam" id="TIGR00756">
    <property type="entry name" value="PPR"/>
    <property type="match status" value="1"/>
</dbReference>
<name>A0AAN9UMG1_9PEZI</name>
<dbReference type="PROSITE" id="PS51375">
    <property type="entry name" value="PPR"/>
    <property type="match status" value="1"/>
</dbReference>
<feature type="region of interest" description="Disordered" evidence="2">
    <location>
        <begin position="43"/>
        <end position="70"/>
    </location>
</feature>
<dbReference type="PANTHER" id="PTHR47938">
    <property type="entry name" value="RESPIRATORY COMPLEX I CHAPERONE (CIA84), PUTATIVE (AFU_ORTHOLOGUE AFUA_2G06020)-RELATED"/>
    <property type="match status" value="1"/>
</dbReference>
<protein>
    <recommendedName>
        <fullName evidence="5">Pentatricopeptide repeat-containing protein</fullName>
    </recommendedName>
</protein>
<dbReference type="EMBL" id="JAKJXP020000049">
    <property type="protein sequence ID" value="KAK7751494.1"/>
    <property type="molecule type" value="Genomic_DNA"/>
</dbReference>
<dbReference type="InterPro" id="IPR011990">
    <property type="entry name" value="TPR-like_helical_dom_sf"/>
</dbReference>
<dbReference type="GO" id="GO:0003729">
    <property type="term" value="F:mRNA binding"/>
    <property type="evidence" value="ECO:0007669"/>
    <property type="project" value="TreeGrafter"/>
</dbReference>
<comment type="caution">
    <text evidence="3">The sequence shown here is derived from an EMBL/GenBank/DDBJ whole genome shotgun (WGS) entry which is preliminary data.</text>
</comment>
<feature type="compositionally biased region" description="Basic and acidic residues" evidence="2">
    <location>
        <begin position="632"/>
        <end position="651"/>
    </location>
</feature>
<feature type="compositionally biased region" description="Basic and acidic residues" evidence="2">
    <location>
        <begin position="332"/>
        <end position="344"/>
    </location>
</feature>
<feature type="compositionally biased region" description="Basic and acidic residues" evidence="2">
    <location>
        <begin position="56"/>
        <end position="70"/>
    </location>
</feature>
<sequence>MFQCRACFKRALGTLFDHAFPSKGYRPLWHPRVAIVEPRQARRKYATTSATGPRIRKLEASDEDKRPRKTDYTPVERAAYRQLQNMEDPFHIAKYVNNILEKDRFDEAAEITRKASKDKSVTVSWNALIDYQLRQGSIHAGIKLYNEMKKRSQLPNAQTYTIIFRACAESTHAKLAVTEAIRLYNQMLSRDRLNPNTIHMNAVVKVCAKANDIESMFTILKTANDGLRTPNNMTYTTILNALRAQVDTEQHRDKTEAEVQAEVKTTISRAKTIWDEIISRWRQNHVVIDEELVCAMGRILLLGNYRDIDSIGDLIEQTMTISKNPESGTDSKAGKEAAKKEEAGKALGAPDSQTQLDLKTKEPGVPSSAAKAATDAGAPSIAYARPGKNSLSLALHWLEKTGKTSQAIRYWGIITRNYAVAPDAENWYRLMSAFRLGRNSARAPNYLRNMPRAFAAPKHFRAAMRACLRDCLNAGAFDHATTILWQMVDMLHHPDPPTMRTYLRTAYACKRHFEKQSAQPGQFEAARQAYGRQLETALRKLEAPYRAVADHAQADALVRGGESAESWEYLALRRAELVALARKMIATADRLVTENLVTDAESLKRLKSSRNLMNRMVVIYFERRLAFEPAFQKERPDGSSEVDRADAREDRADDWDDKDEDRTVFFLDKKARGTGMAPPWTPVDKKHAFAEGYWDRMTHRRMSASR</sequence>
<dbReference type="Gene3D" id="1.25.40.10">
    <property type="entry name" value="Tetratricopeptide repeat domain"/>
    <property type="match status" value="2"/>
</dbReference>
<feature type="repeat" description="PPR" evidence="1">
    <location>
        <begin position="121"/>
        <end position="155"/>
    </location>
</feature>
<evidence type="ECO:0000313" key="3">
    <source>
        <dbReference type="EMBL" id="KAK7751494.1"/>
    </source>
</evidence>
<evidence type="ECO:0000256" key="2">
    <source>
        <dbReference type="SAM" id="MobiDB-lite"/>
    </source>
</evidence>
<accession>A0AAN9UMG1</accession>
<dbReference type="Proteomes" id="UP001320420">
    <property type="component" value="Unassembled WGS sequence"/>
</dbReference>
<reference evidence="3 4" key="1">
    <citation type="submission" date="2024-02" db="EMBL/GenBank/DDBJ databases">
        <title>De novo assembly and annotation of 12 fungi associated with fruit tree decline syndrome in Ontario, Canada.</title>
        <authorList>
            <person name="Sulman M."/>
            <person name="Ellouze W."/>
            <person name="Ilyukhin E."/>
        </authorList>
    </citation>
    <scope>NUCLEOTIDE SEQUENCE [LARGE SCALE GENOMIC DNA]</scope>
    <source>
        <strain evidence="3 4">M11/M66-122</strain>
    </source>
</reference>
<organism evidence="3 4">
    <name type="scientific">Diatrype stigma</name>
    <dbReference type="NCBI Taxonomy" id="117547"/>
    <lineage>
        <taxon>Eukaryota</taxon>
        <taxon>Fungi</taxon>
        <taxon>Dikarya</taxon>
        <taxon>Ascomycota</taxon>
        <taxon>Pezizomycotina</taxon>
        <taxon>Sordariomycetes</taxon>
        <taxon>Xylariomycetidae</taxon>
        <taxon>Xylariales</taxon>
        <taxon>Diatrypaceae</taxon>
        <taxon>Diatrype</taxon>
    </lineage>
</organism>
<dbReference type="PANTHER" id="PTHR47938:SF35">
    <property type="entry name" value="PENTATRICOPEPTIDE REPEAT-CONTAINING PROTEIN 4, MITOCHONDRIAL-RELATED"/>
    <property type="match status" value="1"/>
</dbReference>
<evidence type="ECO:0008006" key="5">
    <source>
        <dbReference type="Google" id="ProtNLM"/>
    </source>
</evidence>
<feature type="region of interest" description="Disordered" evidence="2">
    <location>
        <begin position="322"/>
        <end position="373"/>
    </location>
</feature>
<dbReference type="InterPro" id="IPR002885">
    <property type="entry name" value="PPR_rpt"/>
</dbReference>